<dbReference type="RefSeq" id="WP_203691239.1">
    <property type="nucleotide sequence ID" value="NZ_BAAALC010000031.1"/>
</dbReference>
<dbReference type="InterPro" id="IPR012296">
    <property type="entry name" value="Nuclease_put_TT1808"/>
</dbReference>
<proteinExistence type="predicted"/>
<dbReference type="Proteomes" id="UP000630887">
    <property type="component" value="Unassembled WGS sequence"/>
</dbReference>
<dbReference type="PANTHER" id="PTHR35400:SF3">
    <property type="entry name" value="SLL1072 PROTEIN"/>
    <property type="match status" value="1"/>
</dbReference>
<comment type="caution">
    <text evidence="2">The sequence shown here is derived from an EMBL/GenBank/DDBJ whole genome shotgun (WGS) entry which is preliminary data.</text>
</comment>
<sequence>MSAAVAKLAQLRPGARGYTVADLHTLPEDGPRYELIDGSIIVSPSATGSHNMFARWIAQLLEEANPDTAYVVGTDQSVTIDEHNEPRPDVVVYPSAHLDDSPFPVDGVQLVVEVVSPTSALRDTEVKRVLYARAGVPFYWVVVPDSDADTIALAELVLEEGKYRYATHYTSGVFRTQQPWPVEIDLPALAARTARYRRPS</sequence>
<dbReference type="SUPFAM" id="SSF52980">
    <property type="entry name" value="Restriction endonuclease-like"/>
    <property type="match status" value="1"/>
</dbReference>
<reference evidence="2 3" key="1">
    <citation type="submission" date="2021-01" db="EMBL/GenBank/DDBJ databases">
        <title>Whole genome shotgun sequence of Catellatospora coxensis NBRC 107359.</title>
        <authorList>
            <person name="Komaki H."/>
            <person name="Tamura T."/>
        </authorList>
    </citation>
    <scope>NUCLEOTIDE SEQUENCE [LARGE SCALE GENOMIC DNA]</scope>
    <source>
        <strain evidence="2 3">NBRC 107359</strain>
    </source>
</reference>
<keyword evidence="3" id="KW-1185">Reference proteome</keyword>
<accession>A0A8J3KY66</accession>
<evidence type="ECO:0000313" key="2">
    <source>
        <dbReference type="EMBL" id="GIG05211.1"/>
    </source>
</evidence>
<evidence type="ECO:0000313" key="3">
    <source>
        <dbReference type="Proteomes" id="UP000630887"/>
    </source>
</evidence>
<name>A0A8J3KY66_9ACTN</name>
<organism evidence="2 3">
    <name type="scientific">Catellatospora coxensis</name>
    <dbReference type="NCBI Taxonomy" id="310354"/>
    <lineage>
        <taxon>Bacteria</taxon>
        <taxon>Bacillati</taxon>
        <taxon>Actinomycetota</taxon>
        <taxon>Actinomycetes</taxon>
        <taxon>Micromonosporales</taxon>
        <taxon>Micromonosporaceae</taxon>
        <taxon>Catellatospora</taxon>
    </lineage>
</organism>
<dbReference type="AlphaFoldDB" id="A0A8J3KY66"/>
<protein>
    <recommendedName>
        <fullName evidence="1">Putative restriction endonuclease domain-containing protein</fullName>
    </recommendedName>
</protein>
<dbReference type="Pfam" id="PF05685">
    <property type="entry name" value="Uma2"/>
    <property type="match status" value="1"/>
</dbReference>
<dbReference type="InterPro" id="IPR011335">
    <property type="entry name" value="Restrct_endonuc-II-like"/>
</dbReference>
<dbReference type="Gene3D" id="3.90.1570.10">
    <property type="entry name" value="tt1808, chain A"/>
    <property type="match status" value="1"/>
</dbReference>
<dbReference type="InterPro" id="IPR008538">
    <property type="entry name" value="Uma2"/>
</dbReference>
<dbReference type="EMBL" id="BONI01000012">
    <property type="protein sequence ID" value="GIG05211.1"/>
    <property type="molecule type" value="Genomic_DNA"/>
</dbReference>
<dbReference type="PANTHER" id="PTHR35400">
    <property type="entry name" value="SLR1083 PROTEIN"/>
    <property type="match status" value="1"/>
</dbReference>
<dbReference type="CDD" id="cd06260">
    <property type="entry name" value="DUF820-like"/>
    <property type="match status" value="1"/>
</dbReference>
<evidence type="ECO:0000259" key="1">
    <source>
        <dbReference type="Pfam" id="PF05685"/>
    </source>
</evidence>
<feature type="domain" description="Putative restriction endonuclease" evidence="1">
    <location>
        <begin position="21"/>
        <end position="165"/>
    </location>
</feature>
<gene>
    <name evidence="2" type="ORF">Cco03nite_19110</name>
</gene>